<evidence type="ECO:0000256" key="4">
    <source>
        <dbReference type="ARBA" id="ARBA00022475"/>
    </source>
</evidence>
<keyword evidence="8 12" id="KW-1133">Transmembrane helix</keyword>
<keyword evidence="14" id="KW-0282">Flagellum</keyword>
<keyword evidence="3 12" id="KW-0813">Transport</keyword>
<comment type="function">
    <text evidence="12">Plays a role in the flagellum-specific transport system.</text>
</comment>
<evidence type="ECO:0000256" key="9">
    <source>
        <dbReference type="ARBA" id="ARBA00023136"/>
    </source>
</evidence>
<evidence type="ECO:0000256" key="11">
    <source>
        <dbReference type="ARBA" id="ARBA00023225"/>
    </source>
</evidence>
<evidence type="ECO:0000256" key="6">
    <source>
        <dbReference type="ARBA" id="ARBA00022795"/>
    </source>
</evidence>
<dbReference type="Proteomes" id="UP000628854">
    <property type="component" value="Unassembled WGS sequence"/>
</dbReference>
<feature type="transmembrane region" description="Helical" evidence="12">
    <location>
        <begin position="202"/>
        <end position="229"/>
    </location>
</feature>
<evidence type="ECO:0000256" key="12">
    <source>
        <dbReference type="RuleBase" id="RU362069"/>
    </source>
</evidence>
<dbReference type="PANTHER" id="PTHR30587:SF0">
    <property type="entry name" value="FLAGELLAR BIOSYNTHETIC PROTEIN FLIP"/>
    <property type="match status" value="1"/>
</dbReference>
<keyword evidence="7 12" id="KW-0653">Protein transport</keyword>
<feature type="chain" id="PRO_5045830039" description="Flagellar biosynthetic protein FliP" evidence="13">
    <location>
        <begin position="31"/>
        <end position="262"/>
    </location>
</feature>
<keyword evidence="14" id="KW-0966">Cell projection</keyword>
<dbReference type="RefSeq" id="WP_084393096.1">
    <property type="nucleotide sequence ID" value="NZ_BMKF01000002.1"/>
</dbReference>
<keyword evidence="14" id="KW-0969">Cilium</keyword>
<feature type="signal peptide" evidence="13">
    <location>
        <begin position="1"/>
        <end position="30"/>
    </location>
</feature>
<comment type="subcellular location">
    <subcellularLocation>
        <location evidence="12">Cell membrane</location>
        <topology evidence="12">Multi-pass membrane protein</topology>
    </subcellularLocation>
    <subcellularLocation>
        <location evidence="12">Bacterial flagellum basal body</location>
    </subcellularLocation>
</comment>
<comment type="caution">
    <text evidence="14">The sequence shown here is derived from an EMBL/GenBank/DDBJ whole genome shotgun (WGS) entry which is preliminary data.</text>
</comment>
<reference evidence="15" key="1">
    <citation type="journal article" date="2019" name="Int. J. Syst. Evol. Microbiol.">
        <title>The Global Catalogue of Microorganisms (GCM) 10K type strain sequencing project: providing services to taxonomists for standard genome sequencing and annotation.</title>
        <authorList>
            <consortium name="The Broad Institute Genomics Platform"/>
            <consortium name="The Broad Institute Genome Sequencing Center for Infectious Disease"/>
            <person name="Wu L."/>
            <person name="Ma J."/>
        </authorList>
    </citation>
    <scope>NUCLEOTIDE SEQUENCE [LARGE SCALE GENOMIC DNA]</scope>
    <source>
        <strain evidence="15">CGMCC 1.15928</strain>
    </source>
</reference>
<feature type="transmembrane region" description="Helical" evidence="12">
    <location>
        <begin position="104"/>
        <end position="123"/>
    </location>
</feature>
<keyword evidence="10" id="KW-0975">Bacterial flagellum</keyword>
<keyword evidence="11 12" id="KW-1006">Bacterial flagellum protein export</keyword>
<name>A0ABQ1JVK6_9PROT</name>
<keyword evidence="13" id="KW-0732">Signal</keyword>
<keyword evidence="15" id="KW-1185">Reference proteome</keyword>
<dbReference type="NCBIfam" id="TIGR01103">
    <property type="entry name" value="fliP"/>
    <property type="match status" value="1"/>
</dbReference>
<proteinExistence type="inferred from homology"/>
<evidence type="ECO:0000256" key="1">
    <source>
        <dbReference type="ARBA" id="ARBA00006257"/>
    </source>
</evidence>
<evidence type="ECO:0000313" key="15">
    <source>
        <dbReference type="Proteomes" id="UP000628854"/>
    </source>
</evidence>
<evidence type="ECO:0000256" key="7">
    <source>
        <dbReference type="ARBA" id="ARBA00022927"/>
    </source>
</evidence>
<comment type="caution">
    <text evidence="12">Lacks conserved residue(s) required for the propagation of feature annotation.</text>
</comment>
<evidence type="ECO:0000313" key="14">
    <source>
        <dbReference type="EMBL" id="GGB75744.1"/>
    </source>
</evidence>
<keyword evidence="4 12" id="KW-1003">Cell membrane</keyword>
<evidence type="ECO:0000256" key="3">
    <source>
        <dbReference type="ARBA" id="ARBA00022448"/>
    </source>
</evidence>
<keyword evidence="5 12" id="KW-0812">Transmembrane</keyword>
<comment type="similarity">
    <text evidence="1 12">Belongs to the FliP/MopC/SpaP family.</text>
</comment>
<dbReference type="Pfam" id="PF00813">
    <property type="entry name" value="FliP"/>
    <property type="match status" value="1"/>
</dbReference>
<dbReference type="InterPro" id="IPR005838">
    <property type="entry name" value="T3SS_IM_P"/>
</dbReference>
<keyword evidence="9 12" id="KW-0472">Membrane</keyword>
<dbReference type="PRINTS" id="PR01302">
    <property type="entry name" value="TYPE3IMPPROT"/>
</dbReference>
<evidence type="ECO:0000256" key="2">
    <source>
        <dbReference type="ARBA" id="ARBA00021714"/>
    </source>
</evidence>
<accession>A0ABQ1JVK6</accession>
<dbReference type="InterPro" id="IPR005837">
    <property type="entry name" value="FliP"/>
</dbReference>
<keyword evidence="6 12" id="KW-1005">Bacterial flagellum biogenesis</keyword>
<evidence type="ECO:0000256" key="8">
    <source>
        <dbReference type="ARBA" id="ARBA00022989"/>
    </source>
</evidence>
<organism evidence="14 15">
    <name type="scientific">Henriciella pelagia</name>
    <dbReference type="NCBI Taxonomy" id="1977912"/>
    <lineage>
        <taxon>Bacteria</taxon>
        <taxon>Pseudomonadati</taxon>
        <taxon>Pseudomonadota</taxon>
        <taxon>Alphaproteobacteria</taxon>
        <taxon>Hyphomonadales</taxon>
        <taxon>Hyphomonadaceae</taxon>
        <taxon>Henriciella</taxon>
    </lineage>
</organism>
<evidence type="ECO:0000256" key="13">
    <source>
        <dbReference type="SAM" id="SignalP"/>
    </source>
</evidence>
<sequence length="262" mass="27825">MTRLAPSHATCLRWACLLVLALALGMIASAQEAPADAAGNALNGLLGQPGEGGGLSGSVIILFLTVTVLSLVPGLAMMVTCLPFMVIVFSFVRQALGVQQAPPNMMIMALAMFLTFFIMEPTFSEAWANGLGPYTQGTIDEQAAWTGTTAPFREFMSLRVDPETVPVLGDALNRPVAAGEEPSFSLLSTAFMLSEIKQAFQIGFVIFLPFLVIDLVVASVLMAVGMMMVPPTVVSLPFKVGFFVLADGWLKITEALIRGYAG</sequence>
<evidence type="ECO:0000256" key="5">
    <source>
        <dbReference type="ARBA" id="ARBA00022692"/>
    </source>
</evidence>
<protein>
    <recommendedName>
        <fullName evidence="2 12">Flagellar biosynthetic protein FliP</fullName>
    </recommendedName>
</protein>
<dbReference type="PANTHER" id="PTHR30587">
    <property type="entry name" value="FLAGELLAR BIOSYNTHETIC PROTEIN FLIP"/>
    <property type="match status" value="1"/>
</dbReference>
<dbReference type="EMBL" id="BMKF01000002">
    <property type="protein sequence ID" value="GGB75744.1"/>
    <property type="molecule type" value="Genomic_DNA"/>
</dbReference>
<evidence type="ECO:0000256" key="10">
    <source>
        <dbReference type="ARBA" id="ARBA00023143"/>
    </source>
</evidence>
<feature type="transmembrane region" description="Helical" evidence="12">
    <location>
        <begin position="61"/>
        <end position="92"/>
    </location>
</feature>
<gene>
    <name evidence="14" type="primary">fliP1</name>
    <name evidence="12" type="synonym">fliP</name>
    <name evidence="14" type="ORF">GCM10011503_25580</name>
</gene>